<evidence type="ECO:0000313" key="4">
    <source>
        <dbReference type="Proteomes" id="UP000270296"/>
    </source>
</evidence>
<dbReference type="Pfam" id="PF00383">
    <property type="entry name" value="dCMP_cyt_deam_1"/>
    <property type="match status" value="1"/>
</dbReference>
<dbReference type="AlphaFoldDB" id="A0A183IWS1"/>
<evidence type="ECO:0000256" key="1">
    <source>
        <dbReference type="ARBA" id="ARBA00022801"/>
    </source>
</evidence>
<keyword evidence="1" id="KW-0378">Hydrolase</keyword>
<dbReference type="EMBL" id="UZAM01011216">
    <property type="protein sequence ID" value="VDP15221.1"/>
    <property type="molecule type" value="Genomic_DNA"/>
</dbReference>
<dbReference type="GO" id="GO:0005634">
    <property type="term" value="C:nucleus"/>
    <property type="evidence" value="ECO:0007669"/>
    <property type="project" value="TreeGrafter"/>
</dbReference>
<proteinExistence type="predicted"/>
<dbReference type="GO" id="GO:0052717">
    <property type="term" value="F:tRNA-specific adenosine-34 deaminase activity"/>
    <property type="evidence" value="ECO:0007669"/>
    <property type="project" value="UniProtKB-EC"/>
</dbReference>
<dbReference type="InterPro" id="IPR002125">
    <property type="entry name" value="CMP_dCMP_dom"/>
</dbReference>
<gene>
    <name evidence="3" type="ORF">SBAD_LOCUS8068</name>
</gene>
<dbReference type="Proteomes" id="UP000270296">
    <property type="component" value="Unassembled WGS sequence"/>
</dbReference>
<dbReference type="GO" id="GO:0005737">
    <property type="term" value="C:cytoplasm"/>
    <property type="evidence" value="ECO:0007669"/>
    <property type="project" value="TreeGrafter"/>
</dbReference>
<dbReference type="PANTHER" id="PTHR11079:SF149">
    <property type="entry name" value="TRNA-SPECIFIC ADENOSINE DEAMINASE 2"/>
    <property type="match status" value="1"/>
</dbReference>
<name>A0A183IWS1_9BILA</name>
<keyword evidence="4" id="KW-1185">Reference proteome</keyword>
<dbReference type="Gene3D" id="3.40.140.10">
    <property type="entry name" value="Cytidine Deaminase, domain 2"/>
    <property type="match status" value="1"/>
</dbReference>
<dbReference type="GO" id="GO:0002100">
    <property type="term" value="P:tRNA wobble adenosine to inosine editing"/>
    <property type="evidence" value="ECO:0007669"/>
    <property type="project" value="InterPro"/>
</dbReference>
<protein>
    <submittedName>
        <fullName evidence="5">CMP/dCMP-type deaminase domain-containing protein</fullName>
    </submittedName>
</protein>
<reference evidence="5" key="1">
    <citation type="submission" date="2016-06" db="UniProtKB">
        <authorList>
            <consortium name="WormBaseParasite"/>
        </authorList>
    </citation>
    <scope>IDENTIFICATION</scope>
</reference>
<dbReference type="GO" id="GO:0046872">
    <property type="term" value="F:metal ion binding"/>
    <property type="evidence" value="ECO:0007669"/>
    <property type="project" value="UniProtKB-KW"/>
</dbReference>
<reference evidence="3 4" key="2">
    <citation type="submission" date="2018-11" db="EMBL/GenBank/DDBJ databases">
        <authorList>
            <consortium name="Pathogen Informatics"/>
        </authorList>
    </citation>
    <scope>NUCLEOTIDE SEQUENCE [LARGE SCALE GENOMIC DNA]</scope>
</reference>
<dbReference type="WBParaSite" id="SBAD_0000836701-mRNA-1">
    <property type="protein sequence ID" value="SBAD_0000836701-mRNA-1"/>
    <property type="gene ID" value="SBAD_0000836701"/>
</dbReference>
<dbReference type="OrthoDB" id="408702at2759"/>
<evidence type="ECO:0000259" key="2">
    <source>
        <dbReference type="PROSITE" id="PS51747"/>
    </source>
</evidence>
<sequence>MDSSDEKYLRRCLELAREALAESEVPVGCVVAYEGVVIGEGRNRVNEFRNATRHAEMVAFDHVISWTHNNGILLAEVLPRCTLYANVEPCIMCSGAIVQLNIGRIVYGCNNERFGGFGTVLNVPETMDKKLAVKSGLFVDEAIELLKKFYAGENPNAPESKCKRKKTGN</sequence>
<organism evidence="5">
    <name type="scientific">Soboliphyme baturini</name>
    <dbReference type="NCBI Taxonomy" id="241478"/>
    <lineage>
        <taxon>Eukaryota</taxon>
        <taxon>Metazoa</taxon>
        <taxon>Ecdysozoa</taxon>
        <taxon>Nematoda</taxon>
        <taxon>Enoplea</taxon>
        <taxon>Dorylaimia</taxon>
        <taxon>Dioctophymatida</taxon>
        <taxon>Dioctophymatoidea</taxon>
        <taxon>Soboliphymatidae</taxon>
        <taxon>Soboliphyme</taxon>
    </lineage>
</organism>
<dbReference type="PROSITE" id="PS51747">
    <property type="entry name" value="CYT_DCMP_DEAMINASES_2"/>
    <property type="match status" value="1"/>
</dbReference>
<evidence type="ECO:0000313" key="5">
    <source>
        <dbReference type="WBParaSite" id="SBAD_0000836701-mRNA-1"/>
    </source>
</evidence>
<dbReference type="CDD" id="cd01285">
    <property type="entry name" value="nucleoside_deaminase"/>
    <property type="match status" value="1"/>
</dbReference>
<dbReference type="PANTHER" id="PTHR11079">
    <property type="entry name" value="CYTOSINE DEAMINASE FAMILY MEMBER"/>
    <property type="match status" value="1"/>
</dbReference>
<feature type="domain" description="CMP/dCMP-type deaminase" evidence="2">
    <location>
        <begin position="3"/>
        <end position="121"/>
    </location>
</feature>
<dbReference type="SUPFAM" id="SSF53927">
    <property type="entry name" value="Cytidine deaminase-like"/>
    <property type="match status" value="1"/>
</dbReference>
<accession>A0A183IWS1</accession>
<dbReference type="InterPro" id="IPR016193">
    <property type="entry name" value="Cytidine_deaminase-like"/>
</dbReference>
<evidence type="ECO:0000313" key="3">
    <source>
        <dbReference type="EMBL" id="VDP15221.1"/>
    </source>
</evidence>